<evidence type="ECO:0000313" key="2">
    <source>
        <dbReference type="EMBL" id="SCB33445.1"/>
    </source>
</evidence>
<evidence type="ECO:0000313" key="3">
    <source>
        <dbReference type="Proteomes" id="UP000199205"/>
    </source>
</evidence>
<sequence>MQDPHEEHGISQRRPDAEIRQEIHKRLNEDPLLDAGGIFVSVSRGHVLIEGSVENTESKGRAETHSRQVNSITGLDSNLCIRKAQ</sequence>
<dbReference type="PROSITE" id="PS50914">
    <property type="entry name" value="BON"/>
    <property type="match status" value="1"/>
</dbReference>
<dbReference type="InterPro" id="IPR007055">
    <property type="entry name" value="BON_dom"/>
</dbReference>
<dbReference type="RefSeq" id="WP_245297493.1">
    <property type="nucleotide sequence ID" value="NZ_FMAF01000007.1"/>
</dbReference>
<feature type="domain" description="BON" evidence="1">
    <location>
        <begin position="15"/>
        <end position="83"/>
    </location>
</feature>
<name>A0A1C3W0N8_9HYPH</name>
<organism evidence="2 3">
    <name type="scientific">Rhizobium lusitanum</name>
    <dbReference type="NCBI Taxonomy" id="293958"/>
    <lineage>
        <taxon>Bacteria</taxon>
        <taxon>Pseudomonadati</taxon>
        <taxon>Pseudomonadota</taxon>
        <taxon>Alphaproteobacteria</taxon>
        <taxon>Hyphomicrobiales</taxon>
        <taxon>Rhizobiaceae</taxon>
        <taxon>Rhizobium/Agrobacterium group</taxon>
        <taxon>Rhizobium</taxon>
    </lineage>
</organism>
<dbReference type="Pfam" id="PF04972">
    <property type="entry name" value="BON"/>
    <property type="match status" value="1"/>
</dbReference>
<accession>A0A1C3W0N8</accession>
<dbReference type="Proteomes" id="UP000199205">
    <property type="component" value="Unassembled WGS sequence"/>
</dbReference>
<dbReference type="EMBL" id="FMAF01000007">
    <property type="protein sequence ID" value="SCB33445.1"/>
    <property type="molecule type" value="Genomic_DNA"/>
</dbReference>
<dbReference type="AlphaFoldDB" id="A0A1C3W0N8"/>
<gene>
    <name evidence="2" type="ORF">GA0061101_107232</name>
</gene>
<dbReference type="Gene3D" id="3.30.1340.30">
    <property type="match status" value="1"/>
</dbReference>
<protein>
    <submittedName>
        <fullName evidence="2">BON domain-containing protein</fullName>
    </submittedName>
</protein>
<proteinExistence type="predicted"/>
<reference evidence="2 3" key="1">
    <citation type="submission" date="2016-08" db="EMBL/GenBank/DDBJ databases">
        <authorList>
            <person name="Seilhamer J.J."/>
        </authorList>
    </citation>
    <scope>NUCLEOTIDE SEQUENCE [LARGE SCALE GENOMIC DNA]</scope>
    <source>
        <strain evidence="2 3">P1-7</strain>
    </source>
</reference>
<evidence type="ECO:0000259" key="1">
    <source>
        <dbReference type="PROSITE" id="PS50914"/>
    </source>
</evidence>